<dbReference type="CDD" id="cd13981">
    <property type="entry name" value="STKc_Bub1_BubR1"/>
    <property type="match status" value="1"/>
</dbReference>
<gene>
    <name evidence="11" type="ORF">MEDL_60586</name>
</gene>
<feature type="compositionally biased region" description="Polar residues" evidence="9">
    <location>
        <begin position="382"/>
        <end position="391"/>
    </location>
</feature>
<dbReference type="SUPFAM" id="SSF56112">
    <property type="entry name" value="Protein kinase-like (PK-like)"/>
    <property type="match status" value="1"/>
</dbReference>
<dbReference type="OrthoDB" id="248495at2759"/>
<dbReference type="GO" id="GO:0005524">
    <property type="term" value="F:ATP binding"/>
    <property type="evidence" value="ECO:0007669"/>
    <property type="project" value="UniProtKB-UniRule"/>
</dbReference>
<feature type="domain" description="Protein kinase" evidence="10">
    <location>
        <begin position="666"/>
        <end position="950"/>
    </location>
</feature>
<keyword evidence="3 7" id="KW-0547">Nucleotide-binding</keyword>
<keyword evidence="5 7" id="KW-0067">ATP-binding</keyword>
<dbReference type="InterPro" id="IPR000719">
    <property type="entry name" value="Prot_kinase_dom"/>
</dbReference>
<dbReference type="GO" id="GO:0004674">
    <property type="term" value="F:protein serine/threonine kinase activity"/>
    <property type="evidence" value="ECO:0007669"/>
    <property type="project" value="UniProtKB-EC"/>
</dbReference>
<keyword evidence="6" id="KW-0137">Centromere</keyword>
<feature type="compositionally biased region" description="Polar residues" evidence="9">
    <location>
        <begin position="36"/>
        <end position="52"/>
    </location>
</feature>
<dbReference type="GO" id="GO:0051754">
    <property type="term" value="P:meiotic sister chromatid cohesion, centromeric"/>
    <property type="evidence" value="ECO:0007669"/>
    <property type="project" value="TreeGrafter"/>
</dbReference>
<feature type="region of interest" description="Disordered" evidence="9">
    <location>
        <begin position="1"/>
        <end position="24"/>
    </location>
</feature>
<protein>
    <submittedName>
        <fullName evidence="11">BUB1</fullName>
        <ecNumber evidence="11">2.7.11.1</ecNumber>
    </submittedName>
</protein>
<feature type="compositionally biased region" description="Polar residues" evidence="9">
    <location>
        <begin position="400"/>
        <end position="412"/>
    </location>
</feature>
<dbReference type="InterPro" id="IPR008271">
    <property type="entry name" value="Ser/Thr_kinase_AS"/>
</dbReference>
<dbReference type="PANTHER" id="PTHR14030:SF4">
    <property type="entry name" value="BUB1 KINASE, ISOFORM A-RELATED"/>
    <property type="match status" value="1"/>
</dbReference>
<keyword evidence="12" id="KW-1185">Reference proteome</keyword>
<dbReference type="GO" id="GO:0005634">
    <property type="term" value="C:nucleus"/>
    <property type="evidence" value="ECO:0007669"/>
    <property type="project" value="TreeGrafter"/>
</dbReference>
<evidence type="ECO:0000256" key="2">
    <source>
        <dbReference type="ARBA" id="ARBA00022454"/>
    </source>
</evidence>
<dbReference type="InterPro" id="IPR017441">
    <property type="entry name" value="Protein_kinase_ATP_BS"/>
</dbReference>
<evidence type="ECO:0000256" key="1">
    <source>
        <dbReference type="ARBA" id="ARBA00004629"/>
    </source>
</evidence>
<dbReference type="EC" id="2.7.11.1" evidence="11"/>
<comment type="subcellular location">
    <subcellularLocation>
        <location evidence="1">Chromosome</location>
        <location evidence="1">Centromere</location>
        <location evidence="1">Kinetochore</location>
    </subcellularLocation>
</comment>
<evidence type="ECO:0000313" key="11">
    <source>
        <dbReference type="EMBL" id="CAG2248752.1"/>
    </source>
</evidence>
<dbReference type="AlphaFoldDB" id="A0A8S3V1U3"/>
<keyword evidence="2" id="KW-0158">Chromosome</keyword>
<evidence type="ECO:0000259" key="10">
    <source>
        <dbReference type="PROSITE" id="PS50011"/>
    </source>
</evidence>
<evidence type="ECO:0000256" key="5">
    <source>
        <dbReference type="ARBA" id="ARBA00022840"/>
    </source>
</evidence>
<dbReference type="EMBL" id="CAJPWZ010002950">
    <property type="protein sequence ID" value="CAG2248752.1"/>
    <property type="molecule type" value="Genomic_DNA"/>
</dbReference>
<dbReference type="GO" id="GO:0032991">
    <property type="term" value="C:protein-containing complex"/>
    <property type="evidence" value="ECO:0007669"/>
    <property type="project" value="UniProtKB-ARBA"/>
</dbReference>
<sequence length="995" mass="111936">MSRKVPVNRADNTALKPRGLGLQSIKPAQVGQSFQIFNDENQDPSLPGQQGDWSDVPTKAAVNKENERKAGVWSKAKIPCKTVAPPPTPSFTPFIDETADQPMATPRKLPEVGNQVLSARKPLKHTDNLHNLRHETNDPTQRSMYCKDKVYCGAEEKKKKTKRRLEEEQQLIDEQREQLRRNQLMLQQEAEQFRMRQQTLQQEHQAILEQCKSEIQRQQEEFKREREMMIQRQKEILEKEIEERMNAGLAAAAGGGNREKSSSKQLNFVEMNESSSRPTQNSILQTQSPLDTSSKKPLNSLSDMTDTKVSPSLSRGNQENSLERPSQRCTVPSISFQSEKPSLPNVFQPRAKQDCSSVKPAEEVHPAQGHLSLTEVQNNSYRTPINKSMAMSSAGGRNSGGRQSMSEPSPTVNTKEAMQLVMGMFNASLAIDANLGWEDDDDNMVTAPPVSQPPVSNAPFTIFTDDQMDTGERNENAVNRLSNKSTDFIGQRKKGLNRGGLQSVSKDNFETMEYEGKMEAIESQARDDITICPIGTNQSFAAAARVASTPFNRDKPLDSLSDVSRISAHSDAKTSLQIYTDSHLHTSKEEIKDLSPIMEGSNEESSGNHGQSTVNSVFAKSHTSHAAMETDFCDIPKFEDLNQSTHDELLPEIRVANMIDLGQDTFIAEELVGKGGYAKVYKISSYDYLNEYGEDSPETLALKVQSPPCPWEFYICNELQNRLTQINNPVDIKPAMMNAKKGYFFNNCSCILTDYHAQGTLLDLVNKLTKSNSTVGEALAMYVTIEMLYMIEYLHKCQIIHGDVKPDNFLLIDIPKLKSSTDPSVVFGGASRCMQLIDFGQSIDMSKYPKGTTFMAKVKTSGFQCIEMQTDRPWTYQTDLFGLVGTIHVLVFRKYMQVYQSYGEWKITSSLVRSWNVPLWKKLFHECLNIPSCDEIPDISVIRKEFEEYFAITCWTNIIVYKMLSPYSCCSRNVYYNQTSGTSLHLELSAVAVSW</sequence>
<dbReference type="Gene3D" id="1.10.510.10">
    <property type="entry name" value="Transferase(Phosphotransferase) domain 1"/>
    <property type="match status" value="1"/>
</dbReference>
<dbReference type="InterPro" id="IPR011009">
    <property type="entry name" value="Kinase-like_dom_sf"/>
</dbReference>
<feature type="binding site" evidence="7">
    <location>
        <position position="703"/>
    </location>
    <ligand>
        <name>ATP</name>
        <dbReference type="ChEBI" id="CHEBI:30616"/>
    </ligand>
</feature>
<dbReference type="PROSITE" id="PS00107">
    <property type="entry name" value="PROTEIN_KINASE_ATP"/>
    <property type="match status" value="1"/>
</dbReference>
<evidence type="ECO:0000256" key="4">
    <source>
        <dbReference type="ARBA" id="ARBA00022838"/>
    </source>
</evidence>
<feature type="coiled-coil region" evidence="8">
    <location>
        <begin position="157"/>
        <end position="232"/>
    </location>
</feature>
<feature type="region of interest" description="Disordered" evidence="9">
    <location>
        <begin position="270"/>
        <end position="345"/>
    </location>
</feature>
<keyword evidence="11" id="KW-0808">Transferase</keyword>
<dbReference type="GO" id="GO:0000776">
    <property type="term" value="C:kinetochore"/>
    <property type="evidence" value="ECO:0007669"/>
    <property type="project" value="UniProtKB-KW"/>
</dbReference>
<feature type="compositionally biased region" description="Polar residues" evidence="9">
    <location>
        <begin position="272"/>
        <end position="320"/>
    </location>
</feature>
<evidence type="ECO:0000256" key="3">
    <source>
        <dbReference type="ARBA" id="ARBA00022741"/>
    </source>
</evidence>
<dbReference type="PROSITE" id="PS00108">
    <property type="entry name" value="PROTEIN_KINASE_ST"/>
    <property type="match status" value="1"/>
</dbReference>
<feature type="compositionally biased region" description="Polar residues" evidence="9">
    <location>
        <begin position="327"/>
        <end position="340"/>
    </location>
</feature>
<evidence type="ECO:0000256" key="6">
    <source>
        <dbReference type="ARBA" id="ARBA00023328"/>
    </source>
</evidence>
<dbReference type="InterPro" id="IPR015661">
    <property type="entry name" value="Bub1/Mad3"/>
</dbReference>
<dbReference type="PROSITE" id="PS50011">
    <property type="entry name" value="PROTEIN_KINASE_DOM"/>
    <property type="match status" value="1"/>
</dbReference>
<keyword evidence="4" id="KW-0995">Kinetochore</keyword>
<evidence type="ECO:0000256" key="9">
    <source>
        <dbReference type="SAM" id="MobiDB-lite"/>
    </source>
</evidence>
<dbReference type="PANTHER" id="PTHR14030">
    <property type="entry name" value="MITOTIC CHECKPOINT SERINE/THREONINE-PROTEIN KINASE BUB1"/>
    <property type="match status" value="1"/>
</dbReference>
<dbReference type="GO" id="GO:0007094">
    <property type="term" value="P:mitotic spindle assembly checkpoint signaling"/>
    <property type="evidence" value="ECO:0007669"/>
    <property type="project" value="InterPro"/>
</dbReference>
<organism evidence="11 12">
    <name type="scientific">Mytilus edulis</name>
    <name type="common">Blue mussel</name>
    <dbReference type="NCBI Taxonomy" id="6550"/>
    <lineage>
        <taxon>Eukaryota</taxon>
        <taxon>Metazoa</taxon>
        <taxon>Spiralia</taxon>
        <taxon>Lophotrochozoa</taxon>
        <taxon>Mollusca</taxon>
        <taxon>Bivalvia</taxon>
        <taxon>Autobranchia</taxon>
        <taxon>Pteriomorphia</taxon>
        <taxon>Mytilida</taxon>
        <taxon>Mytiloidea</taxon>
        <taxon>Mytilidae</taxon>
        <taxon>Mytilinae</taxon>
        <taxon>Mytilus</taxon>
    </lineage>
</organism>
<dbReference type="SMART" id="SM00220">
    <property type="entry name" value="S_TKc"/>
    <property type="match status" value="1"/>
</dbReference>
<accession>A0A8S3V1U3</accession>
<keyword evidence="8" id="KW-0175">Coiled coil</keyword>
<name>A0A8S3V1U3_MYTED</name>
<dbReference type="Pfam" id="PF00069">
    <property type="entry name" value="Pkinase"/>
    <property type="match status" value="1"/>
</dbReference>
<proteinExistence type="predicted"/>
<dbReference type="Proteomes" id="UP000683360">
    <property type="component" value="Unassembled WGS sequence"/>
</dbReference>
<feature type="region of interest" description="Disordered" evidence="9">
    <location>
        <begin position="382"/>
        <end position="412"/>
    </location>
</feature>
<reference evidence="11" key="1">
    <citation type="submission" date="2021-03" db="EMBL/GenBank/DDBJ databases">
        <authorList>
            <person name="Bekaert M."/>
        </authorList>
    </citation>
    <scope>NUCLEOTIDE SEQUENCE</scope>
</reference>
<evidence type="ECO:0000256" key="7">
    <source>
        <dbReference type="PROSITE-ProRule" id="PRU10141"/>
    </source>
</evidence>
<evidence type="ECO:0000313" key="12">
    <source>
        <dbReference type="Proteomes" id="UP000683360"/>
    </source>
</evidence>
<evidence type="ECO:0000256" key="8">
    <source>
        <dbReference type="SAM" id="Coils"/>
    </source>
</evidence>
<comment type="caution">
    <text evidence="11">The sequence shown here is derived from an EMBL/GenBank/DDBJ whole genome shotgun (WGS) entry which is preliminary data.</text>
</comment>
<feature type="region of interest" description="Disordered" evidence="9">
    <location>
        <begin position="36"/>
        <end position="56"/>
    </location>
</feature>